<dbReference type="GO" id="GO:0043525">
    <property type="term" value="P:positive regulation of neuron apoptotic process"/>
    <property type="evidence" value="ECO:0007669"/>
    <property type="project" value="TreeGrafter"/>
</dbReference>
<organism evidence="6 7">
    <name type="scientific">Lymnaea stagnalis</name>
    <name type="common">Great pond snail</name>
    <name type="synonym">Helix stagnalis</name>
    <dbReference type="NCBI Taxonomy" id="6523"/>
    <lineage>
        <taxon>Eukaryota</taxon>
        <taxon>Metazoa</taxon>
        <taxon>Spiralia</taxon>
        <taxon>Lophotrochozoa</taxon>
        <taxon>Mollusca</taxon>
        <taxon>Gastropoda</taxon>
        <taxon>Heterobranchia</taxon>
        <taxon>Euthyneura</taxon>
        <taxon>Panpulmonata</taxon>
        <taxon>Hygrophila</taxon>
        <taxon>Lymnaeoidea</taxon>
        <taxon>Lymnaeidae</taxon>
        <taxon>Lymnaea</taxon>
    </lineage>
</organism>
<dbReference type="Gene3D" id="3.40.50.1460">
    <property type="match status" value="1"/>
</dbReference>
<dbReference type="GO" id="GO:0006508">
    <property type="term" value="P:proteolysis"/>
    <property type="evidence" value="ECO:0007669"/>
    <property type="project" value="InterPro"/>
</dbReference>
<dbReference type="InterPro" id="IPR002398">
    <property type="entry name" value="Pept_C14"/>
</dbReference>
<feature type="compositionally biased region" description="Acidic residues" evidence="3">
    <location>
        <begin position="281"/>
        <end position="293"/>
    </location>
</feature>
<dbReference type="Pfam" id="PF00656">
    <property type="entry name" value="Peptidase_C14"/>
    <property type="match status" value="1"/>
</dbReference>
<evidence type="ECO:0000313" key="6">
    <source>
        <dbReference type="EMBL" id="CAL1543592.1"/>
    </source>
</evidence>
<dbReference type="SUPFAM" id="SSF52129">
    <property type="entry name" value="Caspase-like"/>
    <property type="match status" value="1"/>
</dbReference>
<dbReference type="InterPro" id="IPR015917">
    <property type="entry name" value="Pept_C14A"/>
</dbReference>
<feature type="region of interest" description="Disordered" evidence="3">
    <location>
        <begin position="56"/>
        <end position="75"/>
    </location>
</feature>
<dbReference type="InterPro" id="IPR011600">
    <property type="entry name" value="Pept_C14_caspase"/>
</dbReference>
<evidence type="ECO:0000259" key="4">
    <source>
        <dbReference type="PROSITE" id="PS50207"/>
    </source>
</evidence>
<gene>
    <name evidence="6" type="ORF">GSLYS_00017126001</name>
</gene>
<feature type="region of interest" description="Disordered" evidence="3">
    <location>
        <begin position="1"/>
        <end position="29"/>
    </location>
</feature>
<keyword evidence="7" id="KW-1185">Reference proteome</keyword>
<dbReference type="GO" id="GO:0005737">
    <property type="term" value="C:cytoplasm"/>
    <property type="evidence" value="ECO:0007669"/>
    <property type="project" value="TreeGrafter"/>
</dbReference>
<dbReference type="InterPro" id="IPR016129">
    <property type="entry name" value="Caspase_his_AS"/>
</dbReference>
<evidence type="ECO:0000313" key="7">
    <source>
        <dbReference type="Proteomes" id="UP001497497"/>
    </source>
</evidence>
<evidence type="ECO:0000256" key="2">
    <source>
        <dbReference type="RuleBase" id="RU003971"/>
    </source>
</evidence>
<proteinExistence type="inferred from homology"/>
<feature type="compositionally biased region" description="Basic and acidic residues" evidence="3">
    <location>
        <begin position="294"/>
        <end position="308"/>
    </location>
</feature>
<evidence type="ECO:0000256" key="1">
    <source>
        <dbReference type="ARBA" id="ARBA00010134"/>
    </source>
</evidence>
<protein>
    <submittedName>
        <fullName evidence="6">Uncharacterized protein</fullName>
    </submittedName>
</protein>
<dbReference type="AlphaFoldDB" id="A0AAV2I9V5"/>
<dbReference type="PRINTS" id="PR00376">
    <property type="entry name" value="IL1BCENZYME"/>
</dbReference>
<dbReference type="PROSITE" id="PS01121">
    <property type="entry name" value="CASPASE_HIS"/>
    <property type="match status" value="1"/>
</dbReference>
<dbReference type="SMART" id="SM00115">
    <property type="entry name" value="CASc"/>
    <property type="match status" value="1"/>
</dbReference>
<dbReference type="InterPro" id="IPR029030">
    <property type="entry name" value="Caspase-like_dom_sf"/>
</dbReference>
<dbReference type="PANTHER" id="PTHR10454:SF232">
    <property type="entry name" value="AT03047P-RELATED"/>
    <property type="match status" value="1"/>
</dbReference>
<dbReference type="PANTHER" id="PTHR10454">
    <property type="entry name" value="CASPASE"/>
    <property type="match status" value="1"/>
</dbReference>
<dbReference type="EMBL" id="CAXITT010000563">
    <property type="protein sequence ID" value="CAL1543592.1"/>
    <property type="molecule type" value="Genomic_DNA"/>
</dbReference>
<dbReference type="InterPro" id="IPR001309">
    <property type="entry name" value="Pept_C14_p20"/>
</dbReference>
<comment type="caution">
    <text evidence="6">The sequence shown here is derived from an EMBL/GenBank/DDBJ whole genome shotgun (WGS) entry which is preliminary data.</text>
</comment>
<feature type="domain" description="Caspase family p20" evidence="5">
    <location>
        <begin position="87"/>
        <end position="231"/>
    </location>
</feature>
<evidence type="ECO:0000259" key="5">
    <source>
        <dbReference type="PROSITE" id="PS50208"/>
    </source>
</evidence>
<dbReference type="PROSITE" id="PS50207">
    <property type="entry name" value="CASPASE_P10"/>
    <property type="match status" value="1"/>
</dbReference>
<feature type="domain" description="Caspase family p10" evidence="4">
    <location>
        <begin position="323"/>
        <end position="410"/>
    </location>
</feature>
<name>A0AAV2I9V5_LYMST</name>
<dbReference type="GO" id="GO:0004197">
    <property type="term" value="F:cysteine-type endopeptidase activity"/>
    <property type="evidence" value="ECO:0007669"/>
    <property type="project" value="InterPro"/>
</dbReference>
<accession>A0AAV2I9V5</accession>
<reference evidence="6 7" key="1">
    <citation type="submission" date="2024-04" db="EMBL/GenBank/DDBJ databases">
        <authorList>
            <consortium name="Genoscope - CEA"/>
            <person name="William W."/>
        </authorList>
    </citation>
    <scope>NUCLEOTIDE SEQUENCE [LARGE SCALE GENOMIC DNA]</scope>
</reference>
<dbReference type="GO" id="GO:0006915">
    <property type="term" value="P:apoptotic process"/>
    <property type="evidence" value="ECO:0007669"/>
    <property type="project" value="TreeGrafter"/>
</dbReference>
<dbReference type="PROSITE" id="PS50208">
    <property type="entry name" value="CASPASE_P20"/>
    <property type="match status" value="1"/>
</dbReference>
<dbReference type="Proteomes" id="UP001497497">
    <property type="component" value="Unassembled WGS sequence"/>
</dbReference>
<feature type="compositionally biased region" description="Acidic residues" evidence="3">
    <location>
        <begin position="9"/>
        <end position="29"/>
    </location>
</feature>
<comment type="similarity">
    <text evidence="1 2">Belongs to the peptidase C14A family.</text>
</comment>
<dbReference type="Gene3D" id="3.30.70.1470">
    <property type="entry name" value="Caspase-like"/>
    <property type="match status" value="1"/>
</dbReference>
<dbReference type="InterPro" id="IPR002138">
    <property type="entry name" value="Pept_C14_p10"/>
</dbReference>
<sequence>MANLGAEDQMSEESEDMSSDEEATEDLDSVDGLKNFLKKNLVKFASRLRIKKRTAPESFEPPSIPSTDFSEGKDKTMNNTYEFNYPRRGLALIIDNEHFQPAGPFSDRPGSSCDSRSLKKTFNRLGFDVMMLKDLSSKAMYQTLTSASQDYNHAAADCFVCVILSHGHEIFIQKENSSTESYVHVRQDIIFGVNGKALATEKILNIFNDSSCPGLAGKPRIFFFQACRGENLDEGVLVHVTKEGTVKNQTKPGRDAHDGLNSQMCKGCDGKVMGLDSQEDFTDALSGSDDEREEDVHGAESDVTDARTGEQTPVVITPAALYKDCLVMYATPPGYYAWRRTSGSWFIESLCRVLNCKETRCKSLINALVQVCRRVAQNYESNTPRLPEMHERKEMPVIQSMLVKDIVMTKKAKNLSLKFI</sequence>
<feature type="region of interest" description="Disordered" evidence="3">
    <location>
        <begin position="281"/>
        <end position="310"/>
    </location>
</feature>
<evidence type="ECO:0000256" key="3">
    <source>
        <dbReference type="SAM" id="MobiDB-lite"/>
    </source>
</evidence>